<dbReference type="GO" id="GO:0008745">
    <property type="term" value="F:N-acetylmuramoyl-L-alanine amidase activity"/>
    <property type="evidence" value="ECO:0007669"/>
    <property type="project" value="UniProtKB-EC"/>
</dbReference>
<dbReference type="Pfam" id="PF01510">
    <property type="entry name" value="Amidase_2"/>
    <property type="match status" value="1"/>
</dbReference>
<feature type="compositionally biased region" description="Acidic residues" evidence="2">
    <location>
        <begin position="188"/>
        <end position="197"/>
    </location>
</feature>
<evidence type="ECO:0000256" key="1">
    <source>
        <dbReference type="ARBA" id="ARBA00007553"/>
    </source>
</evidence>
<feature type="non-terminal residue" evidence="5">
    <location>
        <position position="705"/>
    </location>
</feature>
<dbReference type="Pfam" id="PF08310">
    <property type="entry name" value="LGFP"/>
    <property type="match status" value="1"/>
</dbReference>
<proteinExistence type="inferred from homology"/>
<feature type="compositionally biased region" description="Low complexity" evidence="2">
    <location>
        <begin position="219"/>
        <end position="230"/>
    </location>
</feature>
<sequence>MRTRRRPLYVSGRRRTLALAVAVAASVVTPLAVYGADQVVQSGDDITATAGGGLPTGETAVPLAEAPPATGVDSDVASGGSPVREVTSETPFSMVGVTWKGHDPAAVAQVRAKNPDGSWGPWYEAESTDGKGESVTGTGGTEPVYLGLDTTAVQISLSGIDIEDTSLADAPEATPDEPAKADTRSADEAEAPTDEDVAAARTADPAPTPSSAPTPATPAGPTSAPARPASDGTPPAPTRYADIKPVAETTDLDPSSVTAVLLTPDATPTPDPEAFADVTASGGTGASGDIAARQPAIISRAGWGADESIRCRNASYDPSLAAAVVHHTAGSNNYTREGSAGVMRGIYTYHARTLGWCDVGYNVLVDKYGQAFEGRAGGLSRNVQGAHAGGFNGNTWGISMMGDYSTVSPSDATIRKVGEIIGWRLSVAGVDPKGSDTHYSEGTSYTKYSYGTAVRLPNIFAHRDVGLTSCPGNSGYAKMGQIRDIAASYAKSGGGGGGAPAPSNPGTGGGGTGGGGTDGGGTGGGGGGTGSAGLTAISPSGIQDAVTTALRTVLSGGRLDPAALTRALLGGKTLADLPVDAGSVGDAIGVDLGSVEDLAGGDFRGLGQQLGAQLGKALSGVQRYGDVSLVKHENGALYSSPETGTHPVWGVIGDAWAAQGFEHGPLGLPTSAEAEREDGTIAQRFVGGTLVYDPETKQLSIEPNP</sequence>
<feature type="region of interest" description="Disordered" evidence="2">
    <location>
        <begin position="50"/>
        <end position="86"/>
    </location>
</feature>
<keyword evidence="5" id="KW-0378">Hydrolase</keyword>
<reference evidence="5" key="1">
    <citation type="submission" date="2022-04" db="EMBL/GenBank/DDBJ databases">
        <title>Human microbiome associated bacterial genomes.</title>
        <authorList>
            <person name="Sandstrom S."/>
            <person name="Salamzade R."/>
            <person name="Kalan L.R."/>
        </authorList>
    </citation>
    <scope>NUCLEOTIDE SEQUENCE</scope>
    <source>
        <strain evidence="5">P3-SID1762</strain>
    </source>
</reference>
<dbReference type="PANTHER" id="PTHR11022:SF41">
    <property type="entry name" value="PEPTIDOGLYCAN-RECOGNITION PROTEIN LC-RELATED"/>
    <property type="match status" value="1"/>
</dbReference>
<dbReference type="EC" id="3.5.1.28" evidence="5"/>
<dbReference type="EMBL" id="JALXTC010000043">
    <property type="protein sequence ID" value="MCT2118114.1"/>
    <property type="molecule type" value="Genomic_DNA"/>
</dbReference>
<dbReference type="GO" id="GO:0008270">
    <property type="term" value="F:zinc ion binding"/>
    <property type="evidence" value="ECO:0007669"/>
    <property type="project" value="InterPro"/>
</dbReference>
<feature type="compositionally biased region" description="Gly residues" evidence="2">
    <location>
        <begin position="506"/>
        <end position="531"/>
    </location>
</feature>
<organism evidence="5 6">
    <name type="scientific">Dietzia cinnamea</name>
    <dbReference type="NCBI Taxonomy" id="321318"/>
    <lineage>
        <taxon>Bacteria</taxon>
        <taxon>Bacillati</taxon>
        <taxon>Actinomycetota</taxon>
        <taxon>Actinomycetes</taxon>
        <taxon>Mycobacteriales</taxon>
        <taxon>Dietziaceae</taxon>
        <taxon>Dietzia</taxon>
    </lineage>
</organism>
<feature type="region of interest" description="Disordered" evidence="2">
    <location>
        <begin position="166"/>
        <end position="240"/>
    </location>
</feature>
<feature type="domain" description="Peptidoglycan recognition protein family" evidence="4">
    <location>
        <begin position="295"/>
        <end position="438"/>
    </location>
</feature>
<dbReference type="InterPro" id="IPR036505">
    <property type="entry name" value="Amidase/PGRP_sf"/>
</dbReference>
<dbReference type="RefSeq" id="WP_259847539.1">
    <property type="nucleotide sequence ID" value="NZ_JALXTC010000043.1"/>
</dbReference>
<comment type="similarity">
    <text evidence="1">Belongs to the N-acetylmuramoyl-L-alanine amidase 2 family.</text>
</comment>
<dbReference type="Proteomes" id="UP001206890">
    <property type="component" value="Unassembled WGS sequence"/>
</dbReference>
<accession>A0AAW5QAX1</accession>
<protein>
    <submittedName>
        <fullName evidence="5">N-acetylmuramoyl-L-alanine amidase</fullName>
        <ecNumber evidence="5">3.5.1.28</ecNumber>
    </submittedName>
</protein>
<dbReference type="Gene3D" id="3.40.80.10">
    <property type="entry name" value="Peptidoglycan recognition protein-like"/>
    <property type="match status" value="1"/>
</dbReference>
<evidence type="ECO:0000256" key="3">
    <source>
        <dbReference type="SAM" id="SignalP"/>
    </source>
</evidence>
<feature type="compositionally biased region" description="Pro residues" evidence="2">
    <location>
        <begin position="206"/>
        <end position="218"/>
    </location>
</feature>
<keyword evidence="3" id="KW-0732">Signal</keyword>
<comment type="caution">
    <text evidence="5">The sequence shown here is derived from an EMBL/GenBank/DDBJ whole genome shotgun (WGS) entry which is preliminary data.</text>
</comment>
<feature type="region of interest" description="Disordered" evidence="2">
    <location>
        <begin position="491"/>
        <end position="534"/>
    </location>
</feature>
<dbReference type="GO" id="GO:0009253">
    <property type="term" value="P:peptidoglycan catabolic process"/>
    <property type="evidence" value="ECO:0007669"/>
    <property type="project" value="InterPro"/>
</dbReference>
<feature type="compositionally biased region" description="Basic and acidic residues" evidence="2">
    <location>
        <begin position="177"/>
        <end position="187"/>
    </location>
</feature>
<feature type="chain" id="PRO_5043958298" evidence="3">
    <location>
        <begin position="36"/>
        <end position="705"/>
    </location>
</feature>
<dbReference type="SUPFAM" id="SSF55846">
    <property type="entry name" value="N-acetylmuramoyl-L-alanine amidase-like"/>
    <property type="match status" value="1"/>
</dbReference>
<dbReference type="CDD" id="cd06583">
    <property type="entry name" value="PGRP"/>
    <property type="match status" value="1"/>
</dbReference>
<dbReference type="InterPro" id="IPR002502">
    <property type="entry name" value="Amidase_domain"/>
</dbReference>
<dbReference type="InterPro" id="IPR006619">
    <property type="entry name" value="PGRP_domain_met/bac"/>
</dbReference>
<dbReference type="InterPro" id="IPR015510">
    <property type="entry name" value="PGRP"/>
</dbReference>
<gene>
    <name evidence="5" type="ORF">M3D93_10165</name>
</gene>
<dbReference type="AlphaFoldDB" id="A0AAW5QAX1"/>
<dbReference type="SMART" id="SM00701">
    <property type="entry name" value="PGRP"/>
    <property type="match status" value="1"/>
</dbReference>
<dbReference type="InterPro" id="IPR013207">
    <property type="entry name" value="LGFP"/>
</dbReference>
<evidence type="ECO:0000313" key="5">
    <source>
        <dbReference type="EMBL" id="MCT2118114.1"/>
    </source>
</evidence>
<feature type="signal peptide" evidence="3">
    <location>
        <begin position="1"/>
        <end position="35"/>
    </location>
</feature>
<name>A0AAW5QAX1_9ACTN</name>
<evidence type="ECO:0000259" key="4">
    <source>
        <dbReference type="SMART" id="SM00701"/>
    </source>
</evidence>
<dbReference type="PANTHER" id="PTHR11022">
    <property type="entry name" value="PEPTIDOGLYCAN RECOGNITION PROTEIN"/>
    <property type="match status" value="1"/>
</dbReference>
<evidence type="ECO:0000313" key="6">
    <source>
        <dbReference type="Proteomes" id="UP001206890"/>
    </source>
</evidence>
<evidence type="ECO:0000256" key="2">
    <source>
        <dbReference type="SAM" id="MobiDB-lite"/>
    </source>
</evidence>
<feature type="region of interest" description="Disordered" evidence="2">
    <location>
        <begin position="113"/>
        <end position="142"/>
    </location>
</feature>